<dbReference type="GO" id="GO:0016887">
    <property type="term" value="F:ATP hydrolysis activity"/>
    <property type="evidence" value="ECO:0007669"/>
    <property type="project" value="InterPro"/>
</dbReference>
<feature type="compositionally biased region" description="Polar residues" evidence="6">
    <location>
        <begin position="402"/>
        <end position="411"/>
    </location>
</feature>
<keyword evidence="3 5" id="KW-0227">DNA damage</keyword>
<dbReference type="InterPro" id="IPR002099">
    <property type="entry name" value="MutL/Mlh/PMS"/>
</dbReference>
<evidence type="ECO:0000313" key="8">
    <source>
        <dbReference type="EMBL" id="BCA96809.1"/>
    </source>
</evidence>
<dbReference type="GO" id="GO:0032300">
    <property type="term" value="C:mismatch repair complex"/>
    <property type="evidence" value="ECO:0007669"/>
    <property type="project" value="InterPro"/>
</dbReference>
<dbReference type="InterPro" id="IPR037198">
    <property type="entry name" value="MutL_C_sf"/>
</dbReference>
<dbReference type="Pfam" id="PF13589">
    <property type="entry name" value="HATPase_c_3"/>
    <property type="match status" value="1"/>
</dbReference>
<dbReference type="PROSITE" id="PS00058">
    <property type="entry name" value="DNA_MISMATCH_REPAIR_1"/>
    <property type="match status" value="1"/>
</dbReference>
<dbReference type="Gene3D" id="3.30.1370.100">
    <property type="entry name" value="MutL, C-terminal domain, regulatory subdomain"/>
    <property type="match status" value="1"/>
</dbReference>
<dbReference type="Gene3D" id="3.30.230.10">
    <property type="match status" value="1"/>
</dbReference>
<evidence type="ECO:0000256" key="2">
    <source>
        <dbReference type="ARBA" id="ARBA00021975"/>
    </source>
</evidence>
<dbReference type="Pfam" id="PF08676">
    <property type="entry name" value="MutL_C"/>
    <property type="match status" value="1"/>
</dbReference>
<dbReference type="NCBIfam" id="TIGR00585">
    <property type="entry name" value="mutl"/>
    <property type="match status" value="1"/>
</dbReference>
<evidence type="ECO:0000256" key="3">
    <source>
        <dbReference type="ARBA" id="ARBA00022763"/>
    </source>
</evidence>
<dbReference type="AlphaFoldDB" id="A0A6F8T8K5"/>
<protein>
    <recommendedName>
        <fullName evidence="2 5">DNA mismatch repair protein MutL</fullName>
    </recommendedName>
</protein>
<keyword evidence="4 5" id="KW-0234">DNA repair</keyword>
<dbReference type="SUPFAM" id="SSF118116">
    <property type="entry name" value="DNA mismatch repair protein MutL"/>
    <property type="match status" value="1"/>
</dbReference>
<dbReference type="CDD" id="cd03482">
    <property type="entry name" value="MutL_Trans_MutL"/>
    <property type="match status" value="1"/>
</dbReference>
<dbReference type="InterPro" id="IPR014721">
    <property type="entry name" value="Ribsml_uS5_D2-typ_fold_subgr"/>
</dbReference>
<dbReference type="InterPro" id="IPR020667">
    <property type="entry name" value="DNA_mismatch_repair_MutL"/>
</dbReference>
<evidence type="ECO:0000256" key="4">
    <source>
        <dbReference type="ARBA" id="ARBA00023204"/>
    </source>
</evidence>
<dbReference type="HAMAP" id="MF_00149">
    <property type="entry name" value="DNA_mis_repair"/>
    <property type="match status" value="1"/>
</dbReference>
<dbReference type="CDD" id="cd16926">
    <property type="entry name" value="HATPase_MutL-MLH-PMS-like"/>
    <property type="match status" value="1"/>
</dbReference>
<dbReference type="Gene3D" id="3.30.565.10">
    <property type="entry name" value="Histidine kinase-like ATPase, C-terminal domain"/>
    <property type="match status" value="1"/>
</dbReference>
<dbReference type="EMBL" id="AP022839">
    <property type="protein sequence ID" value="BCA96809.1"/>
    <property type="molecule type" value="Genomic_DNA"/>
</dbReference>
<dbReference type="KEGG" id="lant:TUM19329_31700"/>
<dbReference type="InterPro" id="IPR020568">
    <property type="entry name" value="Ribosomal_Su5_D2-typ_SF"/>
</dbReference>
<dbReference type="GO" id="GO:0006298">
    <property type="term" value="P:mismatch repair"/>
    <property type="evidence" value="ECO:0007669"/>
    <property type="project" value="UniProtKB-UniRule"/>
</dbReference>
<dbReference type="PANTHER" id="PTHR10073">
    <property type="entry name" value="DNA MISMATCH REPAIR PROTEIN MLH, PMS, MUTL"/>
    <property type="match status" value="1"/>
</dbReference>
<accession>A0A6F8T8K5</accession>
<feature type="region of interest" description="Disordered" evidence="6">
    <location>
        <begin position="367"/>
        <end position="411"/>
    </location>
</feature>
<feature type="domain" description="DNA mismatch repair protein S5" evidence="7">
    <location>
        <begin position="212"/>
        <end position="330"/>
    </location>
</feature>
<dbReference type="InterPro" id="IPR013507">
    <property type="entry name" value="DNA_mismatch_S5_2-like"/>
</dbReference>
<keyword evidence="9" id="KW-1185">Reference proteome</keyword>
<dbReference type="FunFam" id="3.30.565.10:FF:000003">
    <property type="entry name" value="DNA mismatch repair endonuclease MutL"/>
    <property type="match status" value="1"/>
</dbReference>
<dbReference type="PANTHER" id="PTHR10073:SF12">
    <property type="entry name" value="DNA MISMATCH REPAIR PROTEIN MLH1"/>
    <property type="match status" value="1"/>
</dbReference>
<dbReference type="Pfam" id="PF01119">
    <property type="entry name" value="DNA_mis_repair"/>
    <property type="match status" value="1"/>
</dbReference>
<proteinExistence type="inferred from homology"/>
<evidence type="ECO:0000256" key="5">
    <source>
        <dbReference type="HAMAP-Rule" id="MF_00149"/>
    </source>
</evidence>
<dbReference type="GO" id="GO:0030983">
    <property type="term" value="F:mismatched DNA binding"/>
    <property type="evidence" value="ECO:0007669"/>
    <property type="project" value="InterPro"/>
</dbReference>
<organism evidence="8 9">
    <name type="scientific">Legionella antarctica</name>
    <dbReference type="NCBI Taxonomy" id="2708020"/>
    <lineage>
        <taxon>Bacteria</taxon>
        <taxon>Pseudomonadati</taxon>
        <taxon>Pseudomonadota</taxon>
        <taxon>Gammaproteobacteria</taxon>
        <taxon>Legionellales</taxon>
        <taxon>Legionellaceae</taxon>
        <taxon>Legionella</taxon>
    </lineage>
</organism>
<evidence type="ECO:0000256" key="6">
    <source>
        <dbReference type="SAM" id="MobiDB-lite"/>
    </source>
</evidence>
<dbReference type="InterPro" id="IPR038973">
    <property type="entry name" value="MutL/Mlh/Pms-like"/>
</dbReference>
<dbReference type="SUPFAM" id="SSF54211">
    <property type="entry name" value="Ribosomal protein S5 domain 2-like"/>
    <property type="match status" value="1"/>
</dbReference>
<dbReference type="InterPro" id="IPR014790">
    <property type="entry name" value="MutL_C"/>
</dbReference>
<evidence type="ECO:0000313" key="9">
    <source>
        <dbReference type="Proteomes" id="UP000502894"/>
    </source>
</evidence>
<evidence type="ECO:0000259" key="7">
    <source>
        <dbReference type="SMART" id="SM01340"/>
    </source>
</evidence>
<dbReference type="GO" id="GO:0140664">
    <property type="term" value="F:ATP-dependent DNA damage sensor activity"/>
    <property type="evidence" value="ECO:0007669"/>
    <property type="project" value="InterPro"/>
</dbReference>
<gene>
    <name evidence="5 8" type="primary">mutL</name>
    <name evidence="8" type="ORF">TUM19329_31700</name>
</gene>
<comment type="similarity">
    <text evidence="1 5">Belongs to the DNA mismatch repair MutL/HexB family.</text>
</comment>
<dbReference type="GO" id="GO:0005524">
    <property type="term" value="F:ATP binding"/>
    <property type="evidence" value="ECO:0007669"/>
    <property type="project" value="InterPro"/>
</dbReference>
<dbReference type="SUPFAM" id="SSF55874">
    <property type="entry name" value="ATPase domain of HSP90 chaperone/DNA topoisomerase II/histidine kinase"/>
    <property type="match status" value="1"/>
</dbReference>
<dbReference type="Proteomes" id="UP000502894">
    <property type="component" value="Chromosome"/>
</dbReference>
<comment type="function">
    <text evidence="5">This protein is involved in the repair of mismatches in DNA. It is required for dam-dependent methyl-directed DNA mismatch repair. May act as a 'molecular matchmaker', a protein that promotes the formation of a stable complex between two or more DNA-binding proteins in an ATP-dependent manner without itself being part of a final effector complex.</text>
</comment>
<dbReference type="RefSeq" id="WP_173238031.1">
    <property type="nucleotide sequence ID" value="NZ_AP022839.1"/>
</dbReference>
<name>A0A6F8T8K5_9GAMM</name>
<reference evidence="8" key="1">
    <citation type="journal article" date="2020" name="Microbiol. Resour. Announc.">
        <title>Complete Genome Sequence of Novel Psychrotolerant Legionella Strain TUM19329, Isolated from Antarctic Lake Sediment.</title>
        <authorList>
            <person name="Shimada S."/>
            <person name="Nakai R."/>
            <person name="Aoki K."/>
            <person name="Shimoeda N."/>
            <person name="Ohno G."/>
            <person name="Miyazaki Y."/>
            <person name="Kudoh S."/>
            <person name="Imura S."/>
            <person name="Watanabe K."/>
            <person name="Ishii Y."/>
            <person name="Tateda K."/>
        </authorList>
    </citation>
    <scope>NUCLEOTIDE SEQUENCE [LARGE SCALE GENOMIC DNA]</scope>
    <source>
        <strain evidence="8">TUM19329</strain>
    </source>
</reference>
<dbReference type="InterPro" id="IPR036890">
    <property type="entry name" value="HATPase_C_sf"/>
</dbReference>
<dbReference type="InterPro" id="IPR042121">
    <property type="entry name" value="MutL_C_regsub"/>
</dbReference>
<sequence>MGIRIHQLPPAIANQIAAGEVIERPASVVKELLENSLDAGADSITVEIGYGGLNQIKVSDNGVGIVAEDLPLAVAAHATSKITTLDDLYAINSMGFRGEALASIASVAKFTISSRPAQQEHAMMLQVHDSISTLAPCARNVGTTIDVVDLFFNAPVRKRFLKNEKLEFQAIEMVIKRFALSAPQIGLVLKHNNKLILSLPAAINEQAKQIRMTKIFGTAFIKDAISVDTERGVMRLCGWVSGPNYQRSQNDRQWVYINHRMVKDKLINHALKQAYDGLLYPGRFPACLLYLTIHTAEVDVNVHPTKHEVRFQQPRLVHDFVTSQLTNALKAGALKNEEKVYEYGSYSASKESVDICEPYLSPNHLRGTEPVSNLSASAKSDDGPGTTLQEQNGLSRRAHPSAQWSSSPRNAVSGKSTLLVENESSWTFLNDQYVLIFLEQQPHIVDLIALQKKWLMNQLNSANLPLESRPLLVPVSYEVSPKLKERMSQFQQAVEQAGLHTEWSKEDRLLIRTVPIKVPYLDIRLFIESLIELESIQLEQVIQEICQCQRFDPKRLSSEERMELNFFLLSARNQGAELEGIFKALSVDDCRMFVHV</sequence>
<dbReference type="InterPro" id="IPR014762">
    <property type="entry name" value="DNA_mismatch_repair_CS"/>
</dbReference>
<evidence type="ECO:0000256" key="1">
    <source>
        <dbReference type="ARBA" id="ARBA00006082"/>
    </source>
</evidence>
<dbReference type="SMART" id="SM01340">
    <property type="entry name" value="DNA_mis_repair"/>
    <property type="match status" value="1"/>
</dbReference>